<accession>A0A480XPD4</accession>
<dbReference type="EMBL" id="DQIR01254738">
    <property type="protein sequence ID" value="HDC10216.1"/>
    <property type="molecule type" value="Transcribed_RNA"/>
</dbReference>
<dbReference type="EMBL" id="DQIR01236436">
    <property type="protein sequence ID" value="HDB91913.1"/>
    <property type="molecule type" value="Transcribed_RNA"/>
</dbReference>
<protein>
    <submittedName>
        <fullName evidence="2">Immortalization up-regulated protein</fullName>
    </submittedName>
</protein>
<feature type="region of interest" description="Disordered" evidence="1">
    <location>
        <begin position="1"/>
        <end position="148"/>
    </location>
</feature>
<dbReference type="InterPro" id="IPR026621">
    <property type="entry name" value="IMUP"/>
</dbReference>
<evidence type="ECO:0000313" key="2">
    <source>
        <dbReference type="EMBL" id="HDC10216.1"/>
    </source>
</evidence>
<feature type="compositionally biased region" description="Low complexity" evidence="1">
    <location>
        <begin position="48"/>
        <end position="60"/>
    </location>
</feature>
<name>A0A480XPD4_PIG</name>
<dbReference type="AlphaFoldDB" id="A0A480XPD4"/>
<reference evidence="2" key="1">
    <citation type="journal article" date="2019" name="PeerJ">
        <title>Genes of the pig, Sus scrofa, reconstructed with EvidentialGene.</title>
        <authorList>
            <person name="Gilbert D.G."/>
        </authorList>
    </citation>
    <scope>NUCLEOTIDE SEQUENCE</scope>
</reference>
<feature type="compositionally biased region" description="Basic residues" evidence="1">
    <location>
        <begin position="128"/>
        <end position="137"/>
    </location>
</feature>
<sequence length="148" mass="15522">MEFDLSAAVESPSKKPHVGDPKHNPNKVQGGSADNLKHHHGHGHGRSSDSSSSSSSSSSDSENEAKVRGFPLLKRVPGAPSEGGVPARNSGSCLTRGTFSPLPPAPPSTPQPGAAGSQQHKSASDKVKKPKVKKEKKKKEDEKKKPSH</sequence>
<dbReference type="GO" id="GO:0005634">
    <property type="term" value="C:nucleus"/>
    <property type="evidence" value="ECO:0007669"/>
    <property type="project" value="InterPro"/>
</dbReference>
<organism evidence="2">
    <name type="scientific">Sus scrofa</name>
    <name type="common">Pig</name>
    <dbReference type="NCBI Taxonomy" id="9823"/>
    <lineage>
        <taxon>Eukaryota</taxon>
        <taxon>Metazoa</taxon>
        <taxon>Chordata</taxon>
        <taxon>Craniata</taxon>
        <taxon>Vertebrata</taxon>
        <taxon>Euteleostomi</taxon>
        <taxon>Mammalia</taxon>
        <taxon>Eutheria</taxon>
        <taxon>Laurasiatheria</taxon>
        <taxon>Artiodactyla</taxon>
        <taxon>Suina</taxon>
        <taxon>Suidae</taxon>
        <taxon>Sus</taxon>
    </lineage>
</organism>
<dbReference type="Pfam" id="PF15761">
    <property type="entry name" value="IMUP"/>
    <property type="match status" value="2"/>
</dbReference>
<feature type="compositionally biased region" description="Pro residues" evidence="1">
    <location>
        <begin position="101"/>
        <end position="110"/>
    </location>
</feature>
<feature type="compositionally biased region" description="Basic and acidic residues" evidence="1">
    <location>
        <begin position="138"/>
        <end position="148"/>
    </location>
</feature>
<evidence type="ECO:0000256" key="1">
    <source>
        <dbReference type="SAM" id="MobiDB-lite"/>
    </source>
</evidence>
<proteinExistence type="predicted"/>